<feature type="region of interest" description="Disordered" evidence="1">
    <location>
        <begin position="253"/>
        <end position="277"/>
    </location>
</feature>
<dbReference type="Proteomes" id="UP000320735">
    <property type="component" value="Unassembled WGS sequence"/>
</dbReference>
<dbReference type="SMART" id="SM00943">
    <property type="entry name" value="Prim-Pol"/>
    <property type="match status" value="1"/>
</dbReference>
<dbReference type="InterPro" id="IPR015330">
    <property type="entry name" value="DNA_primase/pol_bifunc_N"/>
</dbReference>
<dbReference type="CDD" id="cd04859">
    <property type="entry name" value="Prim_Pol"/>
    <property type="match status" value="1"/>
</dbReference>
<gene>
    <name evidence="3" type="ORF">CA54_60620</name>
</gene>
<dbReference type="AlphaFoldDB" id="A0A5C6AWR2"/>
<evidence type="ECO:0000313" key="4">
    <source>
        <dbReference type="Proteomes" id="UP000320735"/>
    </source>
</evidence>
<organism evidence="3 4">
    <name type="scientific">Symmachiella macrocystis</name>
    <dbReference type="NCBI Taxonomy" id="2527985"/>
    <lineage>
        <taxon>Bacteria</taxon>
        <taxon>Pseudomonadati</taxon>
        <taxon>Planctomycetota</taxon>
        <taxon>Planctomycetia</taxon>
        <taxon>Planctomycetales</taxon>
        <taxon>Planctomycetaceae</taxon>
        <taxon>Symmachiella</taxon>
    </lineage>
</organism>
<dbReference type="EMBL" id="SJPP01000005">
    <property type="protein sequence ID" value="TWU04180.1"/>
    <property type="molecule type" value="Genomic_DNA"/>
</dbReference>
<keyword evidence="4" id="KW-1185">Reference proteome</keyword>
<comment type="caution">
    <text evidence="3">The sequence shown here is derived from an EMBL/GenBank/DDBJ whole genome shotgun (WGS) entry which is preliminary data.</text>
</comment>
<reference evidence="3 4" key="1">
    <citation type="submission" date="2019-02" db="EMBL/GenBank/DDBJ databases">
        <title>Deep-cultivation of Planctomycetes and their phenomic and genomic characterization uncovers novel biology.</title>
        <authorList>
            <person name="Wiegand S."/>
            <person name="Jogler M."/>
            <person name="Boedeker C."/>
            <person name="Pinto D."/>
            <person name="Vollmers J."/>
            <person name="Rivas-Marin E."/>
            <person name="Kohn T."/>
            <person name="Peeters S.H."/>
            <person name="Heuer A."/>
            <person name="Rast P."/>
            <person name="Oberbeckmann S."/>
            <person name="Bunk B."/>
            <person name="Jeske O."/>
            <person name="Meyerdierks A."/>
            <person name="Storesund J.E."/>
            <person name="Kallscheuer N."/>
            <person name="Luecker S."/>
            <person name="Lage O.M."/>
            <person name="Pohl T."/>
            <person name="Merkel B.J."/>
            <person name="Hornburger P."/>
            <person name="Mueller R.-W."/>
            <person name="Bruemmer F."/>
            <person name="Labrenz M."/>
            <person name="Spormann A.M."/>
            <person name="Op Den Camp H."/>
            <person name="Overmann J."/>
            <person name="Amann R."/>
            <person name="Jetten M.S.M."/>
            <person name="Mascher T."/>
            <person name="Medema M.H."/>
            <person name="Devos D.P."/>
            <person name="Kaster A.-K."/>
            <person name="Ovreas L."/>
            <person name="Rohde M."/>
            <person name="Galperin M.Y."/>
            <person name="Jogler C."/>
        </authorList>
    </citation>
    <scope>NUCLEOTIDE SEQUENCE [LARGE SCALE GENOMIC DNA]</scope>
    <source>
        <strain evidence="3 4">CA54</strain>
    </source>
</reference>
<protein>
    <recommendedName>
        <fullName evidence="2">DNA primase/polymerase bifunctional N-terminal domain-containing protein</fullName>
    </recommendedName>
</protein>
<dbReference type="RefSeq" id="WP_146374443.1">
    <property type="nucleotide sequence ID" value="NZ_SJPP01000005.1"/>
</dbReference>
<name>A0A5C6AWR2_9PLAN</name>
<evidence type="ECO:0000313" key="3">
    <source>
        <dbReference type="EMBL" id="TWU04180.1"/>
    </source>
</evidence>
<dbReference type="Pfam" id="PF09250">
    <property type="entry name" value="Prim-Pol"/>
    <property type="match status" value="1"/>
</dbReference>
<accession>A0A5C6AWR2</accession>
<feature type="domain" description="DNA primase/polymerase bifunctional N-terminal" evidence="2">
    <location>
        <begin position="8"/>
        <end position="161"/>
    </location>
</feature>
<dbReference type="SUPFAM" id="SSF56747">
    <property type="entry name" value="Prim-pol domain"/>
    <property type="match status" value="1"/>
</dbReference>
<proteinExistence type="predicted"/>
<dbReference type="OrthoDB" id="247920at2"/>
<evidence type="ECO:0000259" key="2">
    <source>
        <dbReference type="SMART" id="SM00943"/>
    </source>
</evidence>
<evidence type="ECO:0000256" key="1">
    <source>
        <dbReference type="SAM" id="MobiDB-lite"/>
    </source>
</evidence>
<sequence length="393" mass="44144">MSDLLSKSIEYTNRGWSVIPIPHKSKAPRLNGWQKLRLTTENLPKHFNGKPQNIGVLLGEPSGWLIDIDLDHPVAVELAPEYLPPTSAVFGRAGKQRSHYLYRATGPIETKKFSSNSEGMLAELRSTGQQTVLPPSTHVSGEAIEWNEANPEPALVDPEELQRCVAKLAAAVKERIGELPANVCLDAMLRMNMADGKDGSKRLFAAACRVVEHDLSDQDGLALIRQYEQQRPFPRQWSDKEILQRYRDAEKKVERGTVTERPSGFAKTGERDPKSGKLVLSPKKTLPTAEAYVDEFHTHPEGRTLYCHNGVLLHWEGNRYVELEDGAAKNKFQRWLHDALMYKTISGKPRLVQFEANPRTVNSALESIRTHVHLLRNDQRSLLVTAAAWRSAA</sequence>
<dbReference type="Gene3D" id="3.30.720.160">
    <property type="entry name" value="Bifunctional DNA primase/polymerase, N-terminal"/>
    <property type="match status" value="1"/>
</dbReference>